<evidence type="ECO:0000313" key="1">
    <source>
        <dbReference type="EMBL" id="MBF5051604.1"/>
    </source>
</evidence>
<gene>
    <name evidence="1" type="ORF">ISO4_00206</name>
</gene>
<dbReference type="EMBL" id="ARXR01000001">
    <property type="protein sequence ID" value="MBF5051604.1"/>
    <property type="molecule type" value="Genomic_DNA"/>
</dbReference>
<comment type="caution">
    <text evidence="1">The sequence shown here is derived from an EMBL/GenBank/DDBJ whole genome shotgun (WGS) entry which is preliminary data.</text>
</comment>
<keyword evidence="2" id="KW-1185">Reference proteome</keyword>
<dbReference type="Proteomes" id="UP000644441">
    <property type="component" value="Unassembled WGS sequence"/>
</dbReference>
<reference evidence="1 2" key="1">
    <citation type="submission" date="2012-09" db="EMBL/GenBank/DDBJ databases">
        <title>Genome Sequence of alkane-degrading Bacterium Alcanivorax venustensis ISO4.</title>
        <authorList>
            <person name="Lai Q."/>
            <person name="Shao Z."/>
        </authorList>
    </citation>
    <scope>NUCLEOTIDE SEQUENCE [LARGE SCALE GENOMIC DNA]</scope>
    <source>
        <strain evidence="1 2">ISO4</strain>
    </source>
</reference>
<accession>A0ABS0AC41</accession>
<name>A0ABS0AC41_9GAMM</name>
<organism evidence="1 2">
    <name type="scientific">Alloalcanivorax venustensis ISO4</name>
    <dbReference type="NCBI Taxonomy" id="1177184"/>
    <lineage>
        <taxon>Bacteria</taxon>
        <taxon>Pseudomonadati</taxon>
        <taxon>Pseudomonadota</taxon>
        <taxon>Gammaproteobacteria</taxon>
        <taxon>Oceanospirillales</taxon>
        <taxon>Alcanivoracaceae</taxon>
        <taxon>Alloalcanivorax</taxon>
    </lineage>
</organism>
<dbReference type="RefSeq" id="WP_194854849.1">
    <property type="nucleotide sequence ID" value="NZ_ARXR01000001.1"/>
</dbReference>
<protein>
    <recommendedName>
        <fullName evidence="3">CHAD domain-containing protein</fullName>
    </recommendedName>
</protein>
<sequence length="202" mass="23468">MASEGQKAVSESPLRLAIEALHGRARALSEYYSVYRSGAGPRARGRRHQRVRELRHDIVRLQAWTWYLSVADRRPWWWRALHRLSGVFGRDRREQAGRRRHRRAGIQRLSSFSVVDRAYVAQMEDFQGRLLTLQLAQQSRPDPRRAACQQRLEDAVRRLAEHRRCLAENAGRVAVICWALARVLRVRGWLGLDRGEPCVVDS</sequence>
<evidence type="ECO:0008006" key="3">
    <source>
        <dbReference type="Google" id="ProtNLM"/>
    </source>
</evidence>
<proteinExistence type="predicted"/>
<evidence type="ECO:0000313" key="2">
    <source>
        <dbReference type="Proteomes" id="UP000644441"/>
    </source>
</evidence>